<feature type="region of interest" description="Disordered" evidence="2">
    <location>
        <begin position="1"/>
        <end position="108"/>
    </location>
</feature>
<evidence type="ECO:0000256" key="1">
    <source>
        <dbReference type="SAM" id="Coils"/>
    </source>
</evidence>
<dbReference type="HOGENOM" id="CLU_015117_0_0_1"/>
<reference evidence="4" key="2">
    <citation type="submission" date="2015-01" db="EMBL/GenBank/DDBJ databases">
        <title>Evolutionary Origins and Diversification of the Mycorrhizal Mutualists.</title>
        <authorList>
            <consortium name="DOE Joint Genome Institute"/>
            <consortium name="Mycorrhizal Genomics Consortium"/>
            <person name="Kohler A."/>
            <person name="Kuo A."/>
            <person name="Nagy L.G."/>
            <person name="Floudas D."/>
            <person name="Copeland A."/>
            <person name="Barry K.W."/>
            <person name="Cichocki N."/>
            <person name="Veneault-Fourrey C."/>
            <person name="LaButti K."/>
            <person name="Lindquist E.A."/>
            <person name="Lipzen A."/>
            <person name="Lundell T."/>
            <person name="Morin E."/>
            <person name="Murat C."/>
            <person name="Riley R."/>
            <person name="Ohm R."/>
            <person name="Sun H."/>
            <person name="Tunlid A."/>
            <person name="Henrissat B."/>
            <person name="Grigoriev I.V."/>
            <person name="Hibbett D.S."/>
            <person name="Martin F."/>
        </authorList>
    </citation>
    <scope>NUCLEOTIDE SEQUENCE [LARGE SCALE GENOMIC DNA]</scope>
    <source>
        <strain evidence="4">LaAM-08-1</strain>
    </source>
</reference>
<dbReference type="EMBL" id="KN838710">
    <property type="protein sequence ID" value="KIJ96818.1"/>
    <property type="molecule type" value="Genomic_DNA"/>
</dbReference>
<feature type="compositionally biased region" description="Low complexity" evidence="2">
    <location>
        <begin position="1"/>
        <end position="18"/>
    </location>
</feature>
<feature type="compositionally biased region" description="Pro residues" evidence="2">
    <location>
        <begin position="453"/>
        <end position="463"/>
    </location>
</feature>
<evidence type="ECO:0000313" key="4">
    <source>
        <dbReference type="Proteomes" id="UP000054477"/>
    </source>
</evidence>
<dbReference type="OrthoDB" id="3271284at2759"/>
<evidence type="ECO:0000256" key="2">
    <source>
        <dbReference type="SAM" id="MobiDB-lite"/>
    </source>
</evidence>
<keyword evidence="4" id="KW-1185">Reference proteome</keyword>
<dbReference type="STRING" id="1095629.A0A0C9X674"/>
<feature type="coiled-coil region" evidence="1">
    <location>
        <begin position="283"/>
        <end position="310"/>
    </location>
</feature>
<gene>
    <name evidence="3" type="ORF">K443DRAFT_633796</name>
</gene>
<feature type="compositionally biased region" description="Basic and acidic residues" evidence="2">
    <location>
        <begin position="376"/>
        <end position="386"/>
    </location>
</feature>
<name>A0A0C9X674_9AGAR</name>
<proteinExistence type="predicted"/>
<protein>
    <submittedName>
        <fullName evidence="3">Uncharacterized protein</fullName>
    </submittedName>
</protein>
<sequence length="661" mass="73670">MDRSSTRVSTLTTRSSFSPHSPTFSRASTIFHRPIQPPVGPRLRHRASNINTDYSQDSPESPREDHFLKSSFDSESQEPLSAPAYDDHVIPPSRRSSHRPHAVRPVTQPPKFVPAPVIKFDSIPVPWKGLPLEAALWTLDSRELQSIVSRAIRSSAQESYIRLLTLENLDTVLPSELERLEVLKGITQSKYRFLVHRRTMLLQALHSSSSVANNGEETMGVISKLTVQLSETTGECDRLLEEVIKITDHVTQITKLLDRHWASALAIALRKLNASYGRRTTELAKTKERIVQLEAELEDAWTEAEKMAQELDEFDTAVISDMGEAVIETAEKISLPRSPTSHDIRADVAPQTPQILSVEPSLRSPSSSTSPLSPKFSRDSRDHDAAVDVPDSVSIRSVQSNRSEKSTRSHRSTRSLRGDGSRASHISAAKIRSHRTSQGSLRLPPILNRKPGPSRPDQPPVPSLPVQFTSFSSNLTSANIGTSPLDEPGMAKLVPVRRRTSLESIHVIPPTTSHTHKHRMMTTRTVTVDDIYVRHRRNPPSSNEDDEIQVVPRTPPTRSLSLNKTLPSLPRRKSSLTYLTRRKSSTKQSGQHIPGQNIPSIWMNIDAPKTPAERVEGLMRGDSTSGKGSNKTYQRLRTLTKRYSLPFPIFAPSNSGKSDRT</sequence>
<feature type="compositionally biased region" description="Polar residues" evidence="2">
    <location>
        <begin position="556"/>
        <end position="566"/>
    </location>
</feature>
<dbReference type="Proteomes" id="UP000054477">
    <property type="component" value="Unassembled WGS sequence"/>
</dbReference>
<evidence type="ECO:0000313" key="3">
    <source>
        <dbReference type="EMBL" id="KIJ96818.1"/>
    </source>
</evidence>
<keyword evidence="1" id="KW-0175">Coiled coil</keyword>
<dbReference type="AlphaFoldDB" id="A0A0C9X674"/>
<organism evidence="3 4">
    <name type="scientific">Laccaria amethystina LaAM-08-1</name>
    <dbReference type="NCBI Taxonomy" id="1095629"/>
    <lineage>
        <taxon>Eukaryota</taxon>
        <taxon>Fungi</taxon>
        <taxon>Dikarya</taxon>
        <taxon>Basidiomycota</taxon>
        <taxon>Agaricomycotina</taxon>
        <taxon>Agaricomycetes</taxon>
        <taxon>Agaricomycetidae</taxon>
        <taxon>Agaricales</taxon>
        <taxon>Agaricineae</taxon>
        <taxon>Hydnangiaceae</taxon>
        <taxon>Laccaria</taxon>
    </lineage>
</organism>
<reference evidence="3 4" key="1">
    <citation type="submission" date="2014-04" db="EMBL/GenBank/DDBJ databases">
        <authorList>
            <consortium name="DOE Joint Genome Institute"/>
            <person name="Kuo A."/>
            <person name="Kohler A."/>
            <person name="Nagy L.G."/>
            <person name="Floudas D."/>
            <person name="Copeland A."/>
            <person name="Barry K.W."/>
            <person name="Cichocki N."/>
            <person name="Veneault-Fourrey C."/>
            <person name="LaButti K."/>
            <person name="Lindquist E.A."/>
            <person name="Lipzen A."/>
            <person name="Lundell T."/>
            <person name="Morin E."/>
            <person name="Murat C."/>
            <person name="Sun H."/>
            <person name="Tunlid A."/>
            <person name="Henrissat B."/>
            <person name="Grigoriev I.V."/>
            <person name="Hibbett D.S."/>
            <person name="Martin F."/>
            <person name="Nordberg H.P."/>
            <person name="Cantor M.N."/>
            <person name="Hua S.X."/>
        </authorList>
    </citation>
    <scope>NUCLEOTIDE SEQUENCE [LARGE SCALE GENOMIC DNA]</scope>
    <source>
        <strain evidence="3 4">LaAM-08-1</strain>
    </source>
</reference>
<feature type="compositionally biased region" description="Polar residues" evidence="2">
    <location>
        <begin position="48"/>
        <end position="59"/>
    </location>
</feature>
<accession>A0A0C9X674</accession>
<feature type="compositionally biased region" description="Basic residues" evidence="2">
    <location>
        <begin position="570"/>
        <end position="585"/>
    </location>
</feature>
<feature type="region of interest" description="Disordered" evidence="2">
    <location>
        <begin position="331"/>
        <end position="464"/>
    </location>
</feature>
<feature type="compositionally biased region" description="Low complexity" evidence="2">
    <location>
        <begin position="356"/>
        <end position="375"/>
    </location>
</feature>
<feature type="compositionally biased region" description="Polar residues" evidence="2">
    <location>
        <begin position="19"/>
        <end position="28"/>
    </location>
</feature>
<feature type="region of interest" description="Disordered" evidence="2">
    <location>
        <begin position="536"/>
        <end position="603"/>
    </location>
</feature>